<protein>
    <submittedName>
        <fullName evidence="2">Uncharacterized protein</fullName>
    </submittedName>
</protein>
<dbReference type="EMBL" id="BMAW01103163">
    <property type="protein sequence ID" value="GFT07865.1"/>
    <property type="molecule type" value="Genomic_DNA"/>
</dbReference>
<proteinExistence type="predicted"/>
<keyword evidence="1" id="KW-0472">Membrane</keyword>
<dbReference type="AlphaFoldDB" id="A0A8X6NDU0"/>
<gene>
    <name evidence="2" type="ORF">NPIL_574441</name>
</gene>
<keyword evidence="1" id="KW-1133">Transmembrane helix</keyword>
<dbReference type="Proteomes" id="UP000887013">
    <property type="component" value="Unassembled WGS sequence"/>
</dbReference>
<evidence type="ECO:0000313" key="3">
    <source>
        <dbReference type="Proteomes" id="UP000887013"/>
    </source>
</evidence>
<name>A0A8X6NDU0_NEPPI</name>
<feature type="transmembrane region" description="Helical" evidence="1">
    <location>
        <begin position="21"/>
        <end position="39"/>
    </location>
</feature>
<keyword evidence="3" id="KW-1185">Reference proteome</keyword>
<accession>A0A8X6NDU0</accession>
<evidence type="ECO:0000256" key="1">
    <source>
        <dbReference type="SAM" id="Phobius"/>
    </source>
</evidence>
<organism evidence="2 3">
    <name type="scientific">Nephila pilipes</name>
    <name type="common">Giant wood spider</name>
    <name type="synonym">Nephila maculata</name>
    <dbReference type="NCBI Taxonomy" id="299642"/>
    <lineage>
        <taxon>Eukaryota</taxon>
        <taxon>Metazoa</taxon>
        <taxon>Ecdysozoa</taxon>
        <taxon>Arthropoda</taxon>
        <taxon>Chelicerata</taxon>
        <taxon>Arachnida</taxon>
        <taxon>Araneae</taxon>
        <taxon>Araneomorphae</taxon>
        <taxon>Entelegynae</taxon>
        <taxon>Araneoidea</taxon>
        <taxon>Nephilidae</taxon>
        <taxon>Nephila</taxon>
    </lineage>
</organism>
<sequence>MNRKIANTSKKELDLFSYTSVLLRFGRRWILLLMIFIIISPPQRQRQYEQLALSALIIYLTFGSALEIADIKETMAQFLKHVIYRWRLLNDEKCLNKNFKTFAENDKEKENEI</sequence>
<feature type="transmembrane region" description="Helical" evidence="1">
    <location>
        <begin position="51"/>
        <end position="69"/>
    </location>
</feature>
<reference evidence="2" key="1">
    <citation type="submission" date="2020-08" db="EMBL/GenBank/DDBJ databases">
        <title>Multicomponent nature underlies the extraordinary mechanical properties of spider dragline silk.</title>
        <authorList>
            <person name="Kono N."/>
            <person name="Nakamura H."/>
            <person name="Mori M."/>
            <person name="Yoshida Y."/>
            <person name="Ohtoshi R."/>
            <person name="Malay A.D."/>
            <person name="Moran D.A.P."/>
            <person name="Tomita M."/>
            <person name="Numata K."/>
            <person name="Arakawa K."/>
        </authorList>
    </citation>
    <scope>NUCLEOTIDE SEQUENCE</scope>
</reference>
<evidence type="ECO:0000313" key="2">
    <source>
        <dbReference type="EMBL" id="GFT07865.1"/>
    </source>
</evidence>
<keyword evidence="1" id="KW-0812">Transmembrane</keyword>
<comment type="caution">
    <text evidence="2">The sequence shown here is derived from an EMBL/GenBank/DDBJ whole genome shotgun (WGS) entry which is preliminary data.</text>
</comment>